<dbReference type="Pfam" id="PF10022">
    <property type="entry name" value="DUF2264"/>
    <property type="match status" value="1"/>
</dbReference>
<evidence type="ECO:0000313" key="2">
    <source>
        <dbReference type="EMBL" id="ALJ59082.1"/>
    </source>
</evidence>
<name>A0A0P0GA37_9BACE</name>
<dbReference type="Proteomes" id="UP000061809">
    <property type="component" value="Chromosome"/>
</dbReference>
<dbReference type="InterPro" id="IPR016624">
    <property type="entry name" value="UCP014753"/>
</dbReference>
<dbReference type="InterPro" id="IPR049349">
    <property type="entry name" value="DUF2264_N"/>
</dbReference>
<sequence>MKTRIILLVVFSFCLLGDTFAKRKVEEPPSDRQQWADLCYKIAQPILENMSKGELQKNMQLELSPTWDGRDKRVAYMEAFGRLMAGISPWLSLPADNTAEGQQRRQLQEWALQAYKNAVDPQSPDYLLWEGPTQILVDAAYIAESFLRAPDATWKLLDEVTRQRYIQCFKGLRIIRPAYNNWLLFRAMTEAFLLSIGEEADRFALTVAVNKLNEWYLSDGWYSDGPEFALDYYNSYVIHPMYVEILEVCKAKKFLTPVSTVLAICRMQRFNVFIERLISPEGTYPAFGRSVIYRMGAFQTLALASWKYGLPEGLSNGQVRSALSTVMRNMFSIEGNFDDKNFLRLGFAGHQPELANYYTNNGSLYMTALVFMPLALPVTHPFWSDQAAEWTSQKAWSGKPFPIDRHHSLRNEK</sequence>
<dbReference type="PIRSF" id="PIRSF014753">
    <property type="entry name" value="UCP014753"/>
    <property type="match status" value="1"/>
</dbReference>
<dbReference type="RefSeq" id="WP_029427772.1">
    <property type="nucleotide sequence ID" value="NZ_CP012801.1"/>
</dbReference>
<dbReference type="PATRIC" id="fig|246787.4.peg.1885"/>
<dbReference type="EMBL" id="CP012801">
    <property type="protein sequence ID" value="ALJ59082.1"/>
    <property type="molecule type" value="Genomic_DNA"/>
</dbReference>
<organism evidence="2 3">
    <name type="scientific">Bacteroides cellulosilyticus</name>
    <dbReference type="NCBI Taxonomy" id="246787"/>
    <lineage>
        <taxon>Bacteria</taxon>
        <taxon>Pseudomonadati</taxon>
        <taxon>Bacteroidota</taxon>
        <taxon>Bacteroidia</taxon>
        <taxon>Bacteroidales</taxon>
        <taxon>Bacteroidaceae</taxon>
        <taxon>Bacteroides</taxon>
    </lineage>
</organism>
<evidence type="ECO:0000259" key="1">
    <source>
        <dbReference type="Pfam" id="PF10022"/>
    </source>
</evidence>
<dbReference type="PANTHER" id="PTHR35339">
    <property type="entry name" value="LINALOOL DEHYDRATASE_ISOMERASE DOMAIN-CONTAINING PROTEIN"/>
    <property type="match status" value="1"/>
</dbReference>
<gene>
    <name evidence="2" type="ORF">BcellWH2_01829</name>
</gene>
<dbReference type="AlphaFoldDB" id="A0A0P0GA37"/>
<dbReference type="PANTHER" id="PTHR35339:SF3">
    <property type="entry name" value="DUF2264 DOMAIN-CONTAINING PROTEIN"/>
    <property type="match status" value="1"/>
</dbReference>
<feature type="domain" description="DUF2264" evidence="1">
    <location>
        <begin position="31"/>
        <end position="390"/>
    </location>
</feature>
<accession>A0A0P0GA37</accession>
<proteinExistence type="predicted"/>
<reference evidence="2 3" key="1">
    <citation type="journal article" date="2015" name="Science">
        <title>Genetic determinants of in vivo fitness and diet responsiveness in multiple human gut Bacteroides.</title>
        <authorList>
            <person name="Wu M."/>
            <person name="McNulty N.P."/>
            <person name="Rodionov D.A."/>
            <person name="Khoroshkin M.S."/>
            <person name="Griffin N.W."/>
            <person name="Cheng J."/>
            <person name="Latreille P."/>
            <person name="Kerstetter R.A."/>
            <person name="Terrapon N."/>
            <person name="Henrissat B."/>
            <person name="Osterman A.L."/>
            <person name="Gordon J.I."/>
        </authorList>
    </citation>
    <scope>NUCLEOTIDE SEQUENCE [LARGE SCALE GENOMIC DNA]</scope>
    <source>
        <strain evidence="2 3">WH2</strain>
    </source>
</reference>
<protein>
    <recommendedName>
        <fullName evidence="1">DUF2264 domain-containing protein</fullName>
    </recommendedName>
</protein>
<dbReference type="KEGG" id="bcel:BcellWH2_01829"/>
<evidence type="ECO:0000313" key="3">
    <source>
        <dbReference type="Proteomes" id="UP000061809"/>
    </source>
</evidence>